<name>A0A1V5MKF8_UNCT6</name>
<sequence>MRSSFMRKDYRFAPHRSLLKGLGYTDEELSRPLIGVANSGNELVPGHMYLDRVAEAVKQGIYLAGGTPFEFRTIGICDGIAMGHPGMRYSLCSRELVADSVEVMAQAYPFDGLVLIPNCDKVVPGMLMALLRVNIPGLLVSGGPMLAGNFQGRKVDLISVFEAVGGRAAGRVSDEELKSLEEVACPGCGSCAGMFTANSMNCLTEGLGLGLPYNGTIPAVDSRRIRLAKQAGMKAVSLARKGLKPREIATEAAFDNAIVLDMALGASTNTVLHLPAIAREAGLELPLKKFDRVSLRTPNLCKISPAGTHRMEDLDRAGGIPAVLAELAAAGLLDLSVKTAAQETLGRIVARARNADPSIIRTAADPYRRQGGIAVLSGNLAVDGAVVKQSAVSESHLRHVGPARVFEGEEAALKAVLENQIEDGSVIVIRQEGPRGGPGMREMLSVTSALVGAGRDERVALLTDGRFSGGTRGLAIGHVSPEAAAGGAIALVHDGDIIEIDIVKRALKLQVSEAELKTRRAGWKPPRPKVRAGYLYRYSRSVSSAAQGAVLD</sequence>
<dbReference type="PROSITE" id="PS00887">
    <property type="entry name" value="ILVD_EDD_2"/>
    <property type="match status" value="1"/>
</dbReference>
<dbReference type="Pfam" id="PF24877">
    <property type="entry name" value="ILV_EDD_C"/>
    <property type="match status" value="1"/>
</dbReference>
<comment type="cofactor">
    <cofactor evidence="1 15">
        <name>Mg(2+)</name>
        <dbReference type="ChEBI" id="CHEBI:18420"/>
    </cofactor>
</comment>
<protein>
    <recommendedName>
        <fullName evidence="14 15">Dihydroxy-acid dehydratase</fullName>
        <shortName evidence="15">DAD</shortName>
        <ecNumber evidence="14 15">4.2.1.9</ecNumber>
    </recommendedName>
</protein>
<evidence type="ECO:0000256" key="6">
    <source>
        <dbReference type="ARBA" id="ARBA00022842"/>
    </source>
</evidence>
<comment type="function">
    <text evidence="15">Functions in the biosynthesis of branched-chain amino acids. Catalyzes the dehydration of (2R,3R)-2,3-dihydroxy-3-methylpentanoate (2,3-dihydroxy-3-methylvalerate) into 2-oxo-3-methylpentanoate (2-oxo-3-methylvalerate) and of (2R)-2,3-dihydroxy-3-methylbutanoate (2,3-dihydroxyisovalerate) into 2-oxo-3-methylbutanoate (2-oxoisovalerate), the penultimate precursor to L-isoleucine and L-valine, respectively.</text>
</comment>
<evidence type="ECO:0000256" key="14">
    <source>
        <dbReference type="ARBA" id="ARBA00029490"/>
    </source>
</evidence>
<keyword evidence="4 15" id="KW-0001">2Fe-2S</keyword>
<dbReference type="Gene3D" id="3.50.30.80">
    <property type="entry name" value="IlvD/EDD C-terminal domain-like"/>
    <property type="match status" value="1"/>
</dbReference>
<feature type="binding site" evidence="15">
    <location>
        <position position="442"/>
    </location>
    <ligand>
        <name>Mg(2+)</name>
        <dbReference type="ChEBI" id="CHEBI:18420"/>
    </ligand>
</feature>
<dbReference type="GO" id="GO:0051537">
    <property type="term" value="F:2 iron, 2 sulfur cluster binding"/>
    <property type="evidence" value="ECO:0007669"/>
    <property type="project" value="UniProtKB-UniRule"/>
</dbReference>
<evidence type="ECO:0000313" key="18">
    <source>
        <dbReference type="EMBL" id="OPZ93301.1"/>
    </source>
</evidence>
<dbReference type="Pfam" id="PF00920">
    <property type="entry name" value="ILVD_EDD_N"/>
    <property type="match status" value="1"/>
</dbReference>
<dbReference type="GO" id="GO:0000287">
    <property type="term" value="F:magnesium ion binding"/>
    <property type="evidence" value="ECO:0007669"/>
    <property type="project" value="UniProtKB-UniRule"/>
</dbReference>
<comment type="cofactor">
    <cofactor evidence="15">
        <name>[2Fe-2S] cluster</name>
        <dbReference type="ChEBI" id="CHEBI:190135"/>
    </cofactor>
    <text evidence="15">Binds 1 [2Fe-2S] cluster per subunit. This cluster acts as a Lewis acid cofactor.</text>
</comment>
<feature type="modified residue" description="N6-carboxylysine" evidence="15">
    <location>
        <position position="121"/>
    </location>
</feature>
<evidence type="ECO:0000256" key="11">
    <source>
        <dbReference type="ARBA" id="ARBA00029304"/>
    </source>
</evidence>
<keyword evidence="6 15" id="KW-0460">Magnesium</keyword>
<dbReference type="SUPFAM" id="SSF52016">
    <property type="entry name" value="LeuD/IlvD-like"/>
    <property type="match status" value="1"/>
</dbReference>
<evidence type="ECO:0000259" key="16">
    <source>
        <dbReference type="Pfam" id="PF00920"/>
    </source>
</evidence>
<dbReference type="InterPro" id="IPR042096">
    <property type="entry name" value="Dihydro-acid_dehy_C"/>
</dbReference>
<evidence type="ECO:0000256" key="2">
    <source>
        <dbReference type="ARBA" id="ARBA00006486"/>
    </source>
</evidence>
<evidence type="ECO:0000256" key="8">
    <source>
        <dbReference type="ARBA" id="ARBA00023014"/>
    </source>
</evidence>
<dbReference type="AlphaFoldDB" id="A0A1V5MKF8"/>
<dbReference type="GO" id="GO:0005829">
    <property type="term" value="C:cytosol"/>
    <property type="evidence" value="ECO:0007669"/>
    <property type="project" value="TreeGrafter"/>
</dbReference>
<comment type="catalytic activity">
    <reaction evidence="11">
        <text>(2R)-2,3-dihydroxy-3-methylbutanoate = 3-methyl-2-oxobutanoate + H2O</text>
        <dbReference type="Rhea" id="RHEA:24809"/>
        <dbReference type="ChEBI" id="CHEBI:11851"/>
        <dbReference type="ChEBI" id="CHEBI:15377"/>
        <dbReference type="ChEBI" id="CHEBI:49072"/>
        <dbReference type="EC" id="4.2.1.9"/>
    </reaction>
    <physiologicalReaction direction="left-to-right" evidence="11">
        <dbReference type="Rhea" id="RHEA:24810"/>
    </physiologicalReaction>
</comment>
<gene>
    <name evidence="15 18" type="primary">ilvD</name>
    <name evidence="18" type="ORF">BWY73_00386</name>
</gene>
<accession>A0A1V5MKF8</accession>
<evidence type="ECO:0000256" key="3">
    <source>
        <dbReference type="ARBA" id="ARBA00022605"/>
    </source>
</evidence>
<dbReference type="NCBIfam" id="NF002068">
    <property type="entry name" value="PRK00911.1"/>
    <property type="match status" value="1"/>
</dbReference>
<proteinExistence type="inferred from homology"/>
<dbReference type="GO" id="GO:0004160">
    <property type="term" value="F:dihydroxy-acid dehydratase activity"/>
    <property type="evidence" value="ECO:0007669"/>
    <property type="project" value="UniProtKB-UniRule"/>
</dbReference>
<evidence type="ECO:0000256" key="1">
    <source>
        <dbReference type="ARBA" id="ARBA00001946"/>
    </source>
</evidence>
<dbReference type="PANTHER" id="PTHR43661:SF3">
    <property type="entry name" value="D-XYLONATE DEHYDRATASE YAGF-RELATED"/>
    <property type="match status" value="1"/>
</dbReference>
<evidence type="ECO:0000256" key="5">
    <source>
        <dbReference type="ARBA" id="ARBA00022723"/>
    </source>
</evidence>
<keyword evidence="5 15" id="KW-0479">Metal-binding</keyword>
<dbReference type="InterPro" id="IPR000581">
    <property type="entry name" value="ILV_EDD_N"/>
</dbReference>
<evidence type="ECO:0000256" key="7">
    <source>
        <dbReference type="ARBA" id="ARBA00023004"/>
    </source>
</evidence>
<comment type="caution">
    <text evidence="18">The sequence shown here is derived from an EMBL/GenBank/DDBJ whole genome shotgun (WGS) entry which is preliminary data.</text>
</comment>
<dbReference type="PROSITE" id="PS00886">
    <property type="entry name" value="ILVD_EDD_1"/>
    <property type="match status" value="1"/>
</dbReference>
<keyword evidence="8 15" id="KW-0411">Iron-sulfur</keyword>
<comment type="caution">
    <text evidence="15">Lacks conserved residue(s) required for the propagation of feature annotation.</text>
</comment>
<dbReference type="HAMAP" id="MF_00012">
    <property type="entry name" value="IlvD"/>
    <property type="match status" value="1"/>
</dbReference>
<feature type="binding site" description="via carbamate group" evidence="15">
    <location>
        <position position="121"/>
    </location>
    <ligand>
        <name>Mg(2+)</name>
        <dbReference type="ChEBI" id="CHEBI:18420"/>
    </ligand>
</feature>
<feature type="binding site" evidence="15">
    <location>
        <position position="78"/>
    </location>
    <ligand>
        <name>Mg(2+)</name>
        <dbReference type="ChEBI" id="CHEBI:18420"/>
    </ligand>
</feature>
<evidence type="ECO:0000256" key="4">
    <source>
        <dbReference type="ARBA" id="ARBA00022714"/>
    </source>
</evidence>
<dbReference type="EC" id="4.2.1.9" evidence="14 15"/>
<dbReference type="GO" id="GO:0009099">
    <property type="term" value="P:L-valine biosynthetic process"/>
    <property type="evidence" value="ECO:0007669"/>
    <property type="project" value="UniProtKB-UniRule"/>
</dbReference>
<evidence type="ECO:0000256" key="9">
    <source>
        <dbReference type="ARBA" id="ARBA00023239"/>
    </source>
</evidence>
<dbReference type="GO" id="GO:0009097">
    <property type="term" value="P:isoleucine biosynthetic process"/>
    <property type="evidence" value="ECO:0007669"/>
    <property type="project" value="UniProtKB-UniRule"/>
</dbReference>
<feature type="domain" description="Dihydroxy-acid/6-phosphogluconate dehydratase N-terminal" evidence="16">
    <location>
        <begin position="31"/>
        <end position="346"/>
    </location>
</feature>
<keyword evidence="10 15" id="KW-0100">Branched-chain amino acid biosynthesis</keyword>
<evidence type="ECO:0000259" key="17">
    <source>
        <dbReference type="Pfam" id="PF24877"/>
    </source>
</evidence>
<feature type="binding site" evidence="15">
    <location>
        <position position="120"/>
    </location>
    <ligand>
        <name>Mg(2+)</name>
        <dbReference type="ChEBI" id="CHEBI:18420"/>
    </ligand>
</feature>
<dbReference type="FunFam" id="3.50.30.80:FF:000001">
    <property type="entry name" value="Dihydroxy-acid dehydratase"/>
    <property type="match status" value="1"/>
</dbReference>
<organism evidence="18">
    <name type="scientific">candidate division TA06 bacterium ADurb.Bin417</name>
    <dbReference type="NCBI Taxonomy" id="1852828"/>
    <lineage>
        <taxon>Bacteria</taxon>
        <taxon>Bacteria division TA06</taxon>
    </lineage>
</organism>
<evidence type="ECO:0000256" key="12">
    <source>
        <dbReference type="ARBA" id="ARBA00029436"/>
    </source>
</evidence>
<keyword evidence="9 15" id="KW-0456">Lyase</keyword>
<dbReference type="PANTHER" id="PTHR43661">
    <property type="entry name" value="D-XYLONATE DEHYDRATASE"/>
    <property type="match status" value="1"/>
</dbReference>
<dbReference type="InterPro" id="IPR056740">
    <property type="entry name" value="ILV_EDD_C"/>
</dbReference>
<dbReference type="NCBIfam" id="TIGR00110">
    <property type="entry name" value="ilvD"/>
    <property type="match status" value="1"/>
</dbReference>
<dbReference type="InterPro" id="IPR037237">
    <property type="entry name" value="IlvD/EDD_N"/>
</dbReference>
<comment type="pathway">
    <text evidence="12 15">Amino-acid biosynthesis; L-valine biosynthesis; L-valine from pyruvate: step 3/4.</text>
</comment>
<dbReference type="InterPro" id="IPR004404">
    <property type="entry name" value="DihydroxyA_deHydtase"/>
</dbReference>
<feature type="active site" description="Proton acceptor" evidence="15">
    <location>
        <position position="468"/>
    </location>
</feature>
<comment type="catalytic activity">
    <reaction evidence="15">
        <text>(2R,3R)-2,3-dihydroxy-3-methylpentanoate = (S)-3-methyl-2-oxopentanoate + H2O</text>
        <dbReference type="Rhea" id="RHEA:27694"/>
        <dbReference type="ChEBI" id="CHEBI:15377"/>
        <dbReference type="ChEBI" id="CHEBI:35146"/>
        <dbReference type="ChEBI" id="CHEBI:49258"/>
        <dbReference type="EC" id="4.2.1.9"/>
    </reaction>
</comment>
<dbReference type="UniPathway" id="UPA00047">
    <property type="reaction ID" value="UER00057"/>
</dbReference>
<evidence type="ECO:0000256" key="15">
    <source>
        <dbReference type="HAMAP-Rule" id="MF_00012"/>
    </source>
</evidence>
<feature type="domain" description="Dihydroxy-acid/6-phosphogluconate dehydratase C-terminal" evidence="17">
    <location>
        <begin position="359"/>
        <end position="549"/>
    </location>
</feature>
<reference evidence="18" key="1">
    <citation type="submission" date="2017-02" db="EMBL/GenBank/DDBJ databases">
        <title>Delving into the versatile metabolic prowess of the omnipresent phylum Bacteroidetes.</title>
        <authorList>
            <person name="Nobu M.K."/>
            <person name="Mei R."/>
            <person name="Narihiro T."/>
            <person name="Kuroda K."/>
            <person name="Liu W.-T."/>
        </authorList>
    </citation>
    <scope>NUCLEOTIDE SEQUENCE</scope>
    <source>
        <strain evidence="18">ADurb.Bin417</strain>
    </source>
</reference>
<dbReference type="EMBL" id="MWAK01000031">
    <property type="protein sequence ID" value="OPZ93301.1"/>
    <property type="molecule type" value="Genomic_DNA"/>
</dbReference>
<comment type="pathway">
    <text evidence="13 15">Amino-acid biosynthesis; L-isoleucine biosynthesis; L-isoleucine from 2-oxobutanoate: step 3/4.</text>
</comment>
<evidence type="ECO:0000256" key="10">
    <source>
        <dbReference type="ARBA" id="ARBA00023304"/>
    </source>
</evidence>
<dbReference type="SUPFAM" id="SSF143975">
    <property type="entry name" value="IlvD/EDD N-terminal domain-like"/>
    <property type="match status" value="1"/>
</dbReference>
<comment type="subunit">
    <text evidence="15">Homodimer.</text>
</comment>
<evidence type="ECO:0000256" key="13">
    <source>
        <dbReference type="ARBA" id="ARBA00029437"/>
    </source>
</evidence>
<dbReference type="InterPro" id="IPR020558">
    <property type="entry name" value="DiOHA_6PGluconate_deHydtase_CS"/>
</dbReference>
<dbReference type="UniPathway" id="UPA00049">
    <property type="reaction ID" value="UER00061"/>
</dbReference>
<dbReference type="Proteomes" id="UP000485484">
    <property type="component" value="Unassembled WGS sequence"/>
</dbReference>
<keyword evidence="3 15" id="KW-0028">Amino-acid biosynthesis</keyword>
<keyword evidence="7 15" id="KW-0408">Iron</keyword>
<comment type="similarity">
    <text evidence="2 15">Belongs to the IlvD/Edd family.</text>
</comment>